<dbReference type="EMBL" id="ATBP01000088">
    <property type="protein sequence ID" value="ETR73097.1"/>
    <property type="molecule type" value="Genomic_DNA"/>
</dbReference>
<reference evidence="2" key="1">
    <citation type="submission" date="2012-11" db="EMBL/GenBank/DDBJ databases">
        <authorList>
            <person name="Lucero-Rivera Y.E."/>
            <person name="Tovar-Ramirez D."/>
        </authorList>
    </citation>
    <scope>NUCLEOTIDE SEQUENCE [LARGE SCALE GENOMIC DNA]</scope>
    <source>
        <strain evidence="2">Araruama</strain>
    </source>
</reference>
<evidence type="ECO:0000313" key="1">
    <source>
        <dbReference type="EMBL" id="ETR73097.1"/>
    </source>
</evidence>
<gene>
    <name evidence="1" type="ORF">OMM_07154</name>
</gene>
<evidence type="ECO:0000313" key="2">
    <source>
        <dbReference type="Proteomes" id="UP000189670"/>
    </source>
</evidence>
<comment type="caution">
    <text evidence="1">The sequence shown here is derived from an EMBL/GenBank/DDBJ whole genome shotgun (WGS) entry which is preliminary data.</text>
</comment>
<dbReference type="AlphaFoldDB" id="A0A1V1PDZ3"/>
<name>A0A1V1PDZ3_9BACT</name>
<proteinExistence type="predicted"/>
<organism evidence="1 2">
    <name type="scientific">Candidatus Magnetoglobus multicellularis str. Araruama</name>
    <dbReference type="NCBI Taxonomy" id="890399"/>
    <lineage>
        <taxon>Bacteria</taxon>
        <taxon>Pseudomonadati</taxon>
        <taxon>Thermodesulfobacteriota</taxon>
        <taxon>Desulfobacteria</taxon>
        <taxon>Desulfobacterales</taxon>
        <taxon>Desulfobacteraceae</taxon>
        <taxon>Candidatus Magnetoglobus</taxon>
    </lineage>
</organism>
<feature type="non-terminal residue" evidence="1">
    <location>
        <position position="1"/>
    </location>
</feature>
<accession>A0A1V1PDZ3</accession>
<protein>
    <submittedName>
        <fullName evidence="1">Uncharacterized protein</fullName>
    </submittedName>
</protein>
<dbReference type="Proteomes" id="UP000189670">
    <property type="component" value="Unassembled WGS sequence"/>
</dbReference>
<sequence length="96" mass="10870">GKIFSFAALKPSVISWQEMYDVGFIALPSTGEEIIPTLKRLIEKLEKRVKEGFYFGNNDSPAYWSQVVPLAVTPQKYLKLLKLLAAWLLCLILVLV</sequence>